<dbReference type="eggNOG" id="KOG1703">
    <property type="taxonomic scope" value="Eukaryota"/>
</dbReference>
<dbReference type="STRING" id="461836.A0A0L0DX60"/>
<feature type="compositionally biased region" description="Polar residues" evidence="6">
    <location>
        <begin position="370"/>
        <end position="381"/>
    </location>
</feature>
<dbReference type="AlphaFoldDB" id="A0A0L0DX60"/>
<dbReference type="SUPFAM" id="SSF48065">
    <property type="entry name" value="DBL homology domain (DH-domain)"/>
    <property type="match status" value="1"/>
</dbReference>
<dbReference type="PROSITE" id="PS50010">
    <property type="entry name" value="DH_2"/>
    <property type="match status" value="1"/>
</dbReference>
<dbReference type="PROSITE" id="PS00478">
    <property type="entry name" value="LIM_DOMAIN_1"/>
    <property type="match status" value="2"/>
</dbReference>
<feature type="signal peptide" evidence="7">
    <location>
        <begin position="1"/>
        <end position="19"/>
    </location>
</feature>
<dbReference type="SUPFAM" id="SSF57716">
    <property type="entry name" value="Glucocorticoid receptor-like (DNA-binding domain)"/>
    <property type="match status" value="2"/>
</dbReference>
<dbReference type="Proteomes" id="UP000054408">
    <property type="component" value="Unassembled WGS sequence"/>
</dbReference>
<evidence type="ECO:0000313" key="12">
    <source>
        <dbReference type="Proteomes" id="UP000054408"/>
    </source>
</evidence>
<evidence type="ECO:0000259" key="10">
    <source>
        <dbReference type="PROSITE" id="PS50023"/>
    </source>
</evidence>
<dbReference type="EMBL" id="GL349440">
    <property type="protein sequence ID" value="KNC56108.1"/>
    <property type="molecule type" value="Genomic_DNA"/>
</dbReference>
<reference evidence="11 12" key="1">
    <citation type="submission" date="2010-05" db="EMBL/GenBank/DDBJ databases">
        <title>The Genome Sequence of Thecamonas trahens ATCC 50062.</title>
        <authorList>
            <consortium name="The Broad Institute Genome Sequencing Platform"/>
            <person name="Russ C."/>
            <person name="Cuomo C."/>
            <person name="Shea T."/>
            <person name="Young S.K."/>
            <person name="Zeng Q."/>
            <person name="Koehrsen M."/>
            <person name="Haas B."/>
            <person name="Borodovsky M."/>
            <person name="Guigo R."/>
            <person name="Alvarado L."/>
            <person name="Berlin A."/>
            <person name="Bochicchio J."/>
            <person name="Borenstein D."/>
            <person name="Chapman S."/>
            <person name="Chen Z."/>
            <person name="Freedman E."/>
            <person name="Gellesch M."/>
            <person name="Goldberg J."/>
            <person name="Griggs A."/>
            <person name="Gujja S."/>
            <person name="Heilman E."/>
            <person name="Heiman D."/>
            <person name="Hepburn T."/>
            <person name="Howarth C."/>
            <person name="Jen D."/>
            <person name="Larson L."/>
            <person name="Mehta T."/>
            <person name="Park D."/>
            <person name="Pearson M."/>
            <person name="Roberts A."/>
            <person name="Saif S."/>
            <person name="Shenoy N."/>
            <person name="Sisk P."/>
            <person name="Stolte C."/>
            <person name="Sykes S."/>
            <person name="Thomson T."/>
            <person name="Walk T."/>
            <person name="White J."/>
            <person name="Yandava C."/>
            <person name="Burger G."/>
            <person name="Gray M.W."/>
            <person name="Holland P.W.H."/>
            <person name="King N."/>
            <person name="Lang F.B.F."/>
            <person name="Roger A.J."/>
            <person name="Ruiz-Trillo I."/>
            <person name="Lander E."/>
            <person name="Nusbaum C."/>
        </authorList>
    </citation>
    <scope>NUCLEOTIDE SEQUENCE [LARGE SCALE GENOMIC DNA]</scope>
    <source>
        <strain evidence="11 12">ATCC 50062</strain>
    </source>
</reference>
<sequence>MTRMLVPMVLVAGAVEAFGTRWHAEHMACKECGLDLVVAEPFLDKTSGYVYCADHFNALHHLTCQGCGDVIVGAHLYELDRHWHQACFVCTVCACAFTSSYHVHRNKPYCPEHYYTRLGYICSACTKPITDGAHIRACDSMWHASCFVCSACSAVLDHGYFRGPDSRPLCPECSQPSALRNMALAGRSSTLPTSARPAPPHTGVGRRSWSQLTAPVVNEHNASPEDHNELLRHRLRVFVNHLGARHYGELRAAVLAVVKQVHMLAAAVTALQGFDSQDLVNAAVAFASKARILFNGRNGMTTTALDSVVQSIVAAARNLTDAAARTVALHTSLSQLGSLLDVYPRPPSVHDALVGTEAEGASAADDALSIRTSSASESTEAVPSGDFDRDGPQVHGGKPGETDQFVARVLLASDAEDGSSGAANLVSLTPNDVRRLELVRELIASEEKHVAQLATVTYDYLMPLRFLGANTLAVDKREIIFCNVESLFAFHSEFLEALRANSAESPTAAGLDSVLAGAMDDITSLYRTYGMNSALALGELTKVREAPGAHRAFLDFLSEAAARTEATVAYKSKLEQLLMVPLKRLAALTLLVTQLAAVAEPGSLLPDHAARLDALASEVHAAQTRMINWQRVVMVKAAVRDCPFDISGNSERVVRKEGPLERCGGSSGTSKKVETFYVFLFSDVMVWTKPSKKEGFFVFKGMATLVDIEAMYQDSGSSSGFSIELNDGRTIHWLAASFNEMQAWLLALGPTLAEFQDELIGLVHASPAADTAHAATPASASGPDPTSHYS</sequence>
<dbReference type="Gene3D" id="2.30.29.30">
    <property type="entry name" value="Pleckstrin-homology domain (PH domain)/Phosphotyrosine-binding domain (PTB)"/>
    <property type="match status" value="1"/>
</dbReference>
<keyword evidence="12" id="KW-1185">Reference proteome</keyword>
<dbReference type="GO" id="GO:0046872">
    <property type="term" value="F:metal ion binding"/>
    <property type="evidence" value="ECO:0007669"/>
    <property type="project" value="UniProtKB-KW"/>
</dbReference>
<dbReference type="GeneID" id="25561829"/>
<protein>
    <submittedName>
        <fullName evidence="11">Uncharacterized protein</fullName>
    </submittedName>
</protein>
<dbReference type="SMART" id="SM00233">
    <property type="entry name" value="PH"/>
    <property type="match status" value="1"/>
</dbReference>
<feature type="region of interest" description="Disordered" evidence="6">
    <location>
        <begin position="365"/>
        <end position="399"/>
    </location>
</feature>
<feature type="domain" description="LIM zinc-binding" evidence="10">
    <location>
        <begin position="62"/>
        <end position="119"/>
    </location>
</feature>
<feature type="domain" description="LIM zinc-binding" evidence="10">
    <location>
        <begin position="120"/>
        <end position="180"/>
    </location>
</feature>
<dbReference type="CDD" id="cd00821">
    <property type="entry name" value="PH"/>
    <property type="match status" value="1"/>
</dbReference>
<dbReference type="SMART" id="SM00325">
    <property type="entry name" value="RhoGEF"/>
    <property type="match status" value="1"/>
</dbReference>
<dbReference type="SMART" id="SM00132">
    <property type="entry name" value="LIM"/>
    <property type="match status" value="2"/>
</dbReference>
<dbReference type="eggNOG" id="KOG4424">
    <property type="taxonomic scope" value="Eukaryota"/>
</dbReference>
<keyword evidence="1 5" id="KW-0479">Metal-binding</keyword>
<dbReference type="PROSITE" id="PS50023">
    <property type="entry name" value="LIM_DOMAIN_2"/>
    <property type="match status" value="2"/>
</dbReference>
<dbReference type="PANTHER" id="PTHR24205">
    <property type="entry name" value="FOUR AND A HALF LIM DOMAINS PROTEIN"/>
    <property type="match status" value="1"/>
</dbReference>
<dbReference type="InterPro" id="IPR000219">
    <property type="entry name" value="DH_dom"/>
</dbReference>
<dbReference type="InterPro" id="IPR001849">
    <property type="entry name" value="PH_domain"/>
</dbReference>
<keyword evidence="2" id="KW-0677">Repeat</keyword>
<dbReference type="InterPro" id="IPR035899">
    <property type="entry name" value="DBL_dom_sf"/>
</dbReference>
<evidence type="ECO:0000256" key="7">
    <source>
        <dbReference type="SAM" id="SignalP"/>
    </source>
</evidence>
<dbReference type="GO" id="GO:0003712">
    <property type="term" value="F:transcription coregulator activity"/>
    <property type="evidence" value="ECO:0007669"/>
    <property type="project" value="TreeGrafter"/>
</dbReference>
<proteinExistence type="predicted"/>
<dbReference type="CDD" id="cd08368">
    <property type="entry name" value="LIM"/>
    <property type="match status" value="2"/>
</dbReference>
<evidence type="ECO:0000256" key="5">
    <source>
        <dbReference type="PROSITE-ProRule" id="PRU00125"/>
    </source>
</evidence>
<dbReference type="Pfam" id="PF00621">
    <property type="entry name" value="RhoGEF"/>
    <property type="match status" value="1"/>
</dbReference>
<feature type="chain" id="PRO_5005537516" evidence="7">
    <location>
        <begin position="20"/>
        <end position="790"/>
    </location>
</feature>
<accession>A0A0L0DX60</accession>
<dbReference type="Gene3D" id="2.10.110.10">
    <property type="entry name" value="Cysteine Rich Protein"/>
    <property type="match status" value="3"/>
</dbReference>
<dbReference type="Pfam" id="PF00412">
    <property type="entry name" value="LIM"/>
    <property type="match status" value="2"/>
</dbReference>
<dbReference type="SUPFAM" id="SSF50729">
    <property type="entry name" value="PH domain-like"/>
    <property type="match status" value="1"/>
</dbReference>
<evidence type="ECO:0000313" key="11">
    <source>
        <dbReference type="EMBL" id="KNC56108.1"/>
    </source>
</evidence>
<evidence type="ECO:0000259" key="9">
    <source>
        <dbReference type="PROSITE" id="PS50010"/>
    </source>
</evidence>
<dbReference type="RefSeq" id="XP_013761150.1">
    <property type="nucleotide sequence ID" value="XM_013905696.1"/>
</dbReference>
<evidence type="ECO:0000256" key="1">
    <source>
        <dbReference type="ARBA" id="ARBA00022723"/>
    </source>
</evidence>
<dbReference type="OrthoDB" id="10068367at2759"/>
<name>A0A0L0DX60_THETB</name>
<feature type="domain" description="PH" evidence="8">
    <location>
        <begin position="653"/>
        <end position="753"/>
    </location>
</feature>
<evidence type="ECO:0000256" key="3">
    <source>
        <dbReference type="ARBA" id="ARBA00022833"/>
    </source>
</evidence>
<dbReference type="Gene3D" id="1.20.900.10">
    <property type="entry name" value="Dbl homology (DH) domain"/>
    <property type="match status" value="1"/>
</dbReference>
<dbReference type="PANTHER" id="PTHR24205:SF16">
    <property type="entry name" value="GH01042P-RELATED"/>
    <property type="match status" value="1"/>
</dbReference>
<evidence type="ECO:0000256" key="4">
    <source>
        <dbReference type="ARBA" id="ARBA00023038"/>
    </source>
</evidence>
<dbReference type="GO" id="GO:0005085">
    <property type="term" value="F:guanyl-nucleotide exchange factor activity"/>
    <property type="evidence" value="ECO:0007669"/>
    <property type="project" value="InterPro"/>
</dbReference>
<dbReference type="InterPro" id="IPR001781">
    <property type="entry name" value="Znf_LIM"/>
</dbReference>
<dbReference type="InterPro" id="IPR011993">
    <property type="entry name" value="PH-like_dom_sf"/>
</dbReference>
<organism evidence="11 12">
    <name type="scientific">Thecamonas trahens ATCC 50062</name>
    <dbReference type="NCBI Taxonomy" id="461836"/>
    <lineage>
        <taxon>Eukaryota</taxon>
        <taxon>Apusozoa</taxon>
        <taxon>Apusomonadida</taxon>
        <taxon>Apusomonadidae</taxon>
        <taxon>Thecamonas</taxon>
    </lineage>
</organism>
<evidence type="ECO:0000256" key="2">
    <source>
        <dbReference type="ARBA" id="ARBA00022737"/>
    </source>
</evidence>
<evidence type="ECO:0000256" key="6">
    <source>
        <dbReference type="SAM" id="MobiDB-lite"/>
    </source>
</evidence>
<dbReference type="PROSITE" id="PS50003">
    <property type="entry name" value="PH_DOMAIN"/>
    <property type="match status" value="1"/>
</dbReference>
<evidence type="ECO:0000259" key="8">
    <source>
        <dbReference type="PROSITE" id="PS50003"/>
    </source>
</evidence>
<keyword evidence="3 5" id="KW-0862">Zinc</keyword>
<gene>
    <name evidence="11" type="ORF">AMSG_02123</name>
</gene>
<keyword evidence="7" id="KW-0732">Signal</keyword>
<feature type="domain" description="DH" evidence="9">
    <location>
        <begin position="434"/>
        <end position="615"/>
    </location>
</feature>
<dbReference type="GO" id="GO:0005634">
    <property type="term" value="C:nucleus"/>
    <property type="evidence" value="ECO:0007669"/>
    <property type="project" value="TreeGrafter"/>
</dbReference>
<keyword evidence="4 5" id="KW-0440">LIM domain</keyword>